<proteinExistence type="predicted"/>
<accession>A0A9E8RYP7</accession>
<dbReference type="EMBL" id="CP106877">
    <property type="protein sequence ID" value="WAA12483.1"/>
    <property type="molecule type" value="Genomic_DNA"/>
</dbReference>
<reference evidence="1" key="1">
    <citation type="submission" date="2022-09" db="EMBL/GenBank/DDBJ databases">
        <title>Complete Genomes of Fervidibacillus albus and Fervidibacillus halotolerans isolated from tidal flat sediments.</title>
        <authorList>
            <person name="Kwon K.K."/>
            <person name="Yang S.-H."/>
            <person name="Park M.J."/>
            <person name="Oh H.-M."/>
        </authorList>
    </citation>
    <scope>NUCLEOTIDE SEQUENCE</scope>
    <source>
        <strain evidence="1">MEBiC13594</strain>
    </source>
</reference>
<evidence type="ECO:0000313" key="2">
    <source>
        <dbReference type="Proteomes" id="UP001164726"/>
    </source>
</evidence>
<organism evidence="1 2">
    <name type="scientific">Fervidibacillus halotolerans</name>
    <dbReference type="NCBI Taxonomy" id="2980027"/>
    <lineage>
        <taxon>Bacteria</taxon>
        <taxon>Bacillati</taxon>
        <taxon>Bacillota</taxon>
        <taxon>Bacilli</taxon>
        <taxon>Bacillales</taxon>
        <taxon>Bacillaceae</taxon>
        <taxon>Fervidibacillus</taxon>
    </lineage>
</organism>
<dbReference type="Proteomes" id="UP001164726">
    <property type="component" value="Chromosome"/>
</dbReference>
<name>A0A9E8RYP7_9BACI</name>
<keyword evidence="2" id="KW-1185">Reference proteome</keyword>
<dbReference type="AlphaFoldDB" id="A0A9E8RYP7"/>
<dbReference type="RefSeq" id="WP_275420619.1">
    <property type="nucleotide sequence ID" value="NZ_CP106877.1"/>
</dbReference>
<dbReference type="PROSITE" id="PS51257">
    <property type="entry name" value="PROKAR_LIPOPROTEIN"/>
    <property type="match status" value="1"/>
</dbReference>
<evidence type="ECO:0000313" key="1">
    <source>
        <dbReference type="EMBL" id="WAA12483.1"/>
    </source>
</evidence>
<dbReference type="KEGG" id="fhl:OE105_13315"/>
<protein>
    <submittedName>
        <fullName evidence="1">Uncharacterized protein</fullName>
    </submittedName>
</protein>
<gene>
    <name evidence="1" type="ORF">OE105_13315</name>
</gene>
<sequence length="153" mass="17133">MYKSIMKKVGIVFMIVSLLSLIGCGSLDQRQAKQIEKKLSEMYEGKTFEVLALGNRWGTLTNDTVTAHVREVERDVVFIIKMNTKGEIVANSYSGSAVNKHLEDLLNKNLKEEGITADSLLMGLGGRDVSDLNPDIHLDEYITKYSPEFFSDI</sequence>